<keyword evidence="4" id="KW-1133">Transmembrane helix</keyword>
<dbReference type="Pfam" id="PF17820">
    <property type="entry name" value="PDZ_6"/>
    <property type="match status" value="1"/>
</dbReference>
<feature type="transmembrane region" description="Helical" evidence="4">
    <location>
        <begin position="7"/>
        <end position="27"/>
    </location>
</feature>
<dbReference type="PROSITE" id="PS50106">
    <property type="entry name" value="PDZ"/>
    <property type="match status" value="1"/>
</dbReference>
<dbReference type="SUPFAM" id="SSF50156">
    <property type="entry name" value="PDZ domain-like"/>
    <property type="match status" value="1"/>
</dbReference>
<evidence type="ECO:0000256" key="4">
    <source>
        <dbReference type="SAM" id="Phobius"/>
    </source>
</evidence>
<accession>A0AAV8UYS4</accession>
<dbReference type="GO" id="GO:0004252">
    <property type="term" value="F:serine-type endopeptidase activity"/>
    <property type="evidence" value="ECO:0007669"/>
    <property type="project" value="InterPro"/>
</dbReference>
<dbReference type="InterPro" id="IPR041489">
    <property type="entry name" value="PDZ_6"/>
</dbReference>
<dbReference type="InterPro" id="IPR009003">
    <property type="entry name" value="Peptidase_S1_PA"/>
</dbReference>
<evidence type="ECO:0000256" key="3">
    <source>
        <dbReference type="ARBA" id="ARBA00022801"/>
    </source>
</evidence>
<dbReference type="Pfam" id="PF13365">
    <property type="entry name" value="Trypsin_2"/>
    <property type="match status" value="1"/>
</dbReference>
<reference evidence="6 7" key="1">
    <citation type="journal article" date="2023" name="Nat. Commun.">
        <title>Origin of minicircular mitochondrial genomes in red algae.</title>
        <authorList>
            <person name="Lee Y."/>
            <person name="Cho C.H."/>
            <person name="Lee Y.M."/>
            <person name="Park S.I."/>
            <person name="Yang J.H."/>
            <person name="West J.A."/>
            <person name="Bhattacharya D."/>
            <person name="Yoon H.S."/>
        </authorList>
    </citation>
    <scope>NUCLEOTIDE SEQUENCE [LARGE SCALE GENOMIC DNA]</scope>
    <source>
        <strain evidence="6 7">CCMP1338</strain>
        <tissue evidence="6">Whole cell</tissue>
    </source>
</reference>
<dbReference type="InterPro" id="IPR001940">
    <property type="entry name" value="Peptidase_S1C"/>
</dbReference>
<dbReference type="InterPro" id="IPR036034">
    <property type="entry name" value="PDZ_sf"/>
</dbReference>
<dbReference type="AlphaFoldDB" id="A0AAV8UYS4"/>
<feature type="domain" description="PDZ" evidence="5">
    <location>
        <begin position="321"/>
        <end position="405"/>
    </location>
</feature>
<keyword evidence="2" id="KW-0645">Protease</keyword>
<dbReference type="Proteomes" id="UP001157974">
    <property type="component" value="Unassembled WGS sequence"/>
</dbReference>
<dbReference type="GO" id="GO:0006508">
    <property type="term" value="P:proteolysis"/>
    <property type="evidence" value="ECO:0007669"/>
    <property type="project" value="UniProtKB-KW"/>
</dbReference>
<dbReference type="SMART" id="SM00228">
    <property type="entry name" value="PDZ"/>
    <property type="match status" value="1"/>
</dbReference>
<evidence type="ECO:0000259" key="5">
    <source>
        <dbReference type="PROSITE" id="PS50106"/>
    </source>
</evidence>
<dbReference type="Gene3D" id="2.40.10.120">
    <property type="match status" value="1"/>
</dbReference>
<keyword evidence="3" id="KW-0378">Hydrolase</keyword>
<dbReference type="Gene3D" id="2.30.42.10">
    <property type="match status" value="1"/>
</dbReference>
<dbReference type="PANTHER" id="PTHR22939:SF125">
    <property type="entry name" value="PROTEASE DO-LIKE 14-RELATED"/>
    <property type="match status" value="1"/>
</dbReference>
<sequence>MGKLLRVGRIGLTGGALLAAGSIGYFIGVESTNREKREPFFRSLRPWSPSDPLRLQLTWELHSERYPPAEEPSPLLDNGSLPIPKEDKPISRYTLADAAGKVSPAVVNITVVTEEPRLWGSGFLSQSSGTGFIIDEQGYLLTNAHVVQNARSGQNIQITLQDGRNFTGSVTNFDSLSDLAVVKVDANEPLPVAKLGTSTDLRAGEFVAAVGSPLTLRNSVTAGIISNSGRESYEIGMGGFSATPAFIQTDAAINIGNSGGPLVNLDGEVIGINTMKVESVDGISFAIPIDYAKDILTQLTSHGEVRRPYLGVKLLTVTPTLMKMLKRRGRKFPSSFESMQGGSEGGIGVMVHEVLPQSPADKGGLRPGDIIVEINNEKVQSTRQLIDTMTETIGQSVSMKVLRGKDGAPVVVQVTPTTLKGRH</sequence>
<dbReference type="EMBL" id="JAMWBK010000002">
    <property type="protein sequence ID" value="KAJ8907755.1"/>
    <property type="molecule type" value="Genomic_DNA"/>
</dbReference>
<organism evidence="6 7">
    <name type="scientific">Rhodosorus marinus</name>
    <dbReference type="NCBI Taxonomy" id="101924"/>
    <lineage>
        <taxon>Eukaryota</taxon>
        <taxon>Rhodophyta</taxon>
        <taxon>Stylonematophyceae</taxon>
        <taxon>Stylonematales</taxon>
        <taxon>Stylonemataceae</taxon>
        <taxon>Rhodosorus</taxon>
    </lineage>
</organism>
<comment type="caution">
    <text evidence="6">The sequence shown here is derived from an EMBL/GenBank/DDBJ whole genome shotgun (WGS) entry which is preliminary data.</text>
</comment>
<keyword evidence="4" id="KW-0472">Membrane</keyword>
<evidence type="ECO:0000256" key="1">
    <source>
        <dbReference type="ARBA" id="ARBA00010541"/>
    </source>
</evidence>
<evidence type="ECO:0000313" key="7">
    <source>
        <dbReference type="Proteomes" id="UP001157974"/>
    </source>
</evidence>
<keyword evidence="4" id="KW-0812">Transmembrane</keyword>
<keyword evidence="7" id="KW-1185">Reference proteome</keyword>
<gene>
    <name evidence="6" type="ORF">NDN08_007861</name>
</gene>
<evidence type="ECO:0000313" key="6">
    <source>
        <dbReference type="EMBL" id="KAJ8907755.1"/>
    </source>
</evidence>
<dbReference type="PANTHER" id="PTHR22939">
    <property type="entry name" value="SERINE PROTEASE FAMILY S1C HTRA-RELATED"/>
    <property type="match status" value="1"/>
</dbReference>
<evidence type="ECO:0000256" key="2">
    <source>
        <dbReference type="ARBA" id="ARBA00022670"/>
    </source>
</evidence>
<proteinExistence type="inferred from homology"/>
<dbReference type="InterPro" id="IPR001478">
    <property type="entry name" value="PDZ"/>
</dbReference>
<comment type="similarity">
    <text evidence="1">Belongs to the peptidase S1C family.</text>
</comment>
<protein>
    <recommendedName>
        <fullName evidence="5">PDZ domain-containing protein</fullName>
    </recommendedName>
</protein>
<dbReference type="PRINTS" id="PR00834">
    <property type="entry name" value="PROTEASES2C"/>
</dbReference>
<dbReference type="SUPFAM" id="SSF50494">
    <property type="entry name" value="Trypsin-like serine proteases"/>
    <property type="match status" value="1"/>
</dbReference>
<name>A0AAV8UYS4_9RHOD</name>